<dbReference type="EMBL" id="QLII01000001">
    <property type="protein sequence ID" value="RAI73270.1"/>
    <property type="molecule type" value="Genomic_DNA"/>
</dbReference>
<comment type="caution">
    <text evidence="1">The sequence shown here is derived from an EMBL/GenBank/DDBJ whole genome shotgun (WGS) entry which is preliminary data.</text>
</comment>
<evidence type="ECO:0000313" key="2">
    <source>
        <dbReference type="Proteomes" id="UP000249016"/>
    </source>
</evidence>
<evidence type="ECO:0000313" key="1">
    <source>
        <dbReference type="EMBL" id="RAI73270.1"/>
    </source>
</evidence>
<reference evidence="1 2" key="1">
    <citation type="submission" date="2018-06" db="EMBL/GenBank/DDBJ databases">
        <title>Spirosoma sp. HMF3257 Genome sequencing and assembly.</title>
        <authorList>
            <person name="Kang H."/>
            <person name="Cha I."/>
            <person name="Kim H."/>
            <person name="Kang J."/>
            <person name="Joh K."/>
        </authorList>
    </citation>
    <scope>NUCLEOTIDE SEQUENCE [LARGE SCALE GENOMIC DNA]</scope>
    <source>
        <strain evidence="1 2">HMF3257</strain>
    </source>
</reference>
<sequence>MDALTLLSFLSLRLSRNAVAYTIDAVSDSITARADLIYYLCLKKPKSPGSGEYTELITLPGRELPKRTELGADIYPGAQFDVSVFLDDFLFRNAPRPDQAKIVSCSDQITPYLVQVWVENAGVLVPSVLTFCV</sequence>
<organism evidence="1 2">
    <name type="scientific">Spirosoma telluris</name>
    <dbReference type="NCBI Taxonomy" id="2183553"/>
    <lineage>
        <taxon>Bacteria</taxon>
        <taxon>Pseudomonadati</taxon>
        <taxon>Bacteroidota</taxon>
        <taxon>Cytophagia</taxon>
        <taxon>Cytophagales</taxon>
        <taxon>Cytophagaceae</taxon>
        <taxon>Spirosoma</taxon>
    </lineage>
</organism>
<dbReference type="RefSeq" id="WP_111340152.1">
    <property type="nucleotide sequence ID" value="NZ_QLII01000001.1"/>
</dbReference>
<accession>A0A327NDC1</accession>
<name>A0A327NDC1_9BACT</name>
<keyword evidence="2" id="KW-1185">Reference proteome</keyword>
<dbReference type="AlphaFoldDB" id="A0A327NDC1"/>
<protein>
    <submittedName>
        <fullName evidence="1">Uncharacterized protein</fullName>
    </submittedName>
</protein>
<dbReference type="Proteomes" id="UP000249016">
    <property type="component" value="Unassembled WGS sequence"/>
</dbReference>
<proteinExistence type="predicted"/>
<gene>
    <name evidence="1" type="ORF">HMF3257_00420</name>
</gene>